<dbReference type="InterPro" id="IPR011011">
    <property type="entry name" value="Znf_FYVE_PHD"/>
</dbReference>
<dbReference type="GO" id="GO:0005634">
    <property type="term" value="C:nucleus"/>
    <property type="evidence" value="ECO:0007669"/>
    <property type="project" value="UniProtKB-SubCell"/>
</dbReference>
<keyword evidence="2" id="KW-0479">Metal-binding</keyword>
<evidence type="ECO:0000256" key="7">
    <source>
        <dbReference type="SAM" id="MobiDB-lite"/>
    </source>
</evidence>
<dbReference type="PROSITE" id="PS51044">
    <property type="entry name" value="ZF_SP_RING"/>
    <property type="match status" value="1"/>
</dbReference>
<dbReference type="Gene3D" id="2.40.50.40">
    <property type="match status" value="1"/>
</dbReference>
<dbReference type="Pfam" id="PF02891">
    <property type="entry name" value="zf-MIZ"/>
    <property type="match status" value="1"/>
</dbReference>
<dbReference type="CDD" id="cd00024">
    <property type="entry name" value="CD_CSD"/>
    <property type="match status" value="1"/>
</dbReference>
<feature type="compositionally biased region" description="Basic and acidic residues" evidence="7">
    <location>
        <begin position="530"/>
        <end position="539"/>
    </location>
</feature>
<feature type="compositionally biased region" description="Basic and acidic residues" evidence="7">
    <location>
        <begin position="127"/>
        <end position="140"/>
    </location>
</feature>
<proteinExistence type="predicted"/>
<keyword evidence="3 6" id="KW-0863">Zinc-finger</keyword>
<dbReference type="Gene3D" id="3.30.40.10">
    <property type="entry name" value="Zinc/RING finger domain, C3HC4 (zinc finger)"/>
    <property type="match status" value="2"/>
</dbReference>
<dbReference type="CDD" id="cd16448">
    <property type="entry name" value="RING-H2"/>
    <property type="match status" value="1"/>
</dbReference>
<dbReference type="GO" id="GO:0061665">
    <property type="term" value="F:SUMO ligase activity"/>
    <property type="evidence" value="ECO:0007669"/>
    <property type="project" value="TreeGrafter"/>
</dbReference>
<dbReference type="InterPro" id="IPR013083">
    <property type="entry name" value="Znf_RING/FYVE/PHD"/>
</dbReference>
<dbReference type="InterPro" id="IPR016197">
    <property type="entry name" value="Chromo-like_dom_sf"/>
</dbReference>
<dbReference type="PANTHER" id="PTHR10782">
    <property type="entry name" value="ZINC FINGER MIZ DOMAIN-CONTAINING PROTEIN"/>
    <property type="match status" value="1"/>
</dbReference>
<keyword evidence="4" id="KW-0862">Zinc</keyword>
<protein>
    <submittedName>
        <fullName evidence="10">Uncharacterized protein</fullName>
    </submittedName>
</protein>
<dbReference type="InterPro" id="IPR004181">
    <property type="entry name" value="Znf_MIZ"/>
</dbReference>
<dbReference type="Pfam" id="PF00385">
    <property type="entry name" value="Chromo"/>
    <property type="match status" value="1"/>
</dbReference>
<dbReference type="PANTHER" id="PTHR10782:SF4">
    <property type="entry name" value="TONALLI, ISOFORM E"/>
    <property type="match status" value="1"/>
</dbReference>
<comment type="subcellular location">
    <subcellularLocation>
        <location evidence="1">Nucleus</location>
    </subcellularLocation>
</comment>
<feature type="domain" description="Chromo" evidence="8">
    <location>
        <begin position="17"/>
        <end position="63"/>
    </location>
</feature>
<evidence type="ECO:0000256" key="2">
    <source>
        <dbReference type="ARBA" id="ARBA00022723"/>
    </source>
</evidence>
<feature type="domain" description="SP-RING-type" evidence="9">
    <location>
        <begin position="409"/>
        <end position="497"/>
    </location>
</feature>
<accession>A0A7S1AJS1</accession>
<evidence type="ECO:0000259" key="8">
    <source>
        <dbReference type="PROSITE" id="PS50013"/>
    </source>
</evidence>
<keyword evidence="5" id="KW-0539">Nucleus</keyword>
<evidence type="ECO:0000259" key="9">
    <source>
        <dbReference type="PROSITE" id="PS51044"/>
    </source>
</evidence>
<dbReference type="InterPro" id="IPR023779">
    <property type="entry name" value="Chromodomain_CS"/>
</dbReference>
<dbReference type="AlphaFoldDB" id="A0A7S1AJS1"/>
<dbReference type="SUPFAM" id="SSF57903">
    <property type="entry name" value="FYVE/PHD zinc finger"/>
    <property type="match status" value="1"/>
</dbReference>
<dbReference type="SUPFAM" id="SSF54160">
    <property type="entry name" value="Chromo domain-like"/>
    <property type="match status" value="1"/>
</dbReference>
<evidence type="ECO:0000256" key="1">
    <source>
        <dbReference type="ARBA" id="ARBA00004123"/>
    </source>
</evidence>
<dbReference type="PROSITE" id="PS50013">
    <property type="entry name" value="CHROMO_2"/>
    <property type="match status" value="1"/>
</dbReference>
<evidence type="ECO:0000313" key="10">
    <source>
        <dbReference type="EMBL" id="CAD8856533.1"/>
    </source>
</evidence>
<name>A0A7S1AJS1_NOCSC</name>
<dbReference type="EMBL" id="HBFQ01043622">
    <property type="protein sequence ID" value="CAD8856533.1"/>
    <property type="molecule type" value="Transcribed_RNA"/>
</dbReference>
<dbReference type="InterPro" id="IPR000953">
    <property type="entry name" value="Chromo/chromo_shadow_dom"/>
</dbReference>
<feature type="region of interest" description="Disordered" evidence="7">
    <location>
        <begin position="74"/>
        <end position="93"/>
    </location>
</feature>
<feature type="region of interest" description="Disordered" evidence="7">
    <location>
        <begin position="518"/>
        <end position="547"/>
    </location>
</feature>
<dbReference type="GO" id="GO:0016925">
    <property type="term" value="P:protein sumoylation"/>
    <property type="evidence" value="ECO:0007669"/>
    <property type="project" value="TreeGrafter"/>
</dbReference>
<dbReference type="GO" id="GO:0000785">
    <property type="term" value="C:chromatin"/>
    <property type="evidence" value="ECO:0007669"/>
    <property type="project" value="TreeGrafter"/>
</dbReference>
<evidence type="ECO:0000256" key="4">
    <source>
        <dbReference type="ARBA" id="ARBA00022833"/>
    </source>
</evidence>
<dbReference type="SMART" id="SM00298">
    <property type="entry name" value="CHROMO"/>
    <property type="match status" value="1"/>
</dbReference>
<feature type="region of interest" description="Disordered" evidence="7">
    <location>
        <begin position="108"/>
        <end position="176"/>
    </location>
</feature>
<organism evidence="10">
    <name type="scientific">Noctiluca scintillans</name>
    <name type="common">Sea sparkle</name>
    <name type="synonym">Red tide dinoflagellate</name>
    <dbReference type="NCBI Taxonomy" id="2966"/>
    <lineage>
        <taxon>Eukaryota</taxon>
        <taxon>Sar</taxon>
        <taxon>Alveolata</taxon>
        <taxon>Dinophyceae</taxon>
        <taxon>Noctilucales</taxon>
        <taxon>Noctilucaceae</taxon>
        <taxon>Noctiluca</taxon>
    </lineage>
</organism>
<evidence type="ECO:0000256" key="3">
    <source>
        <dbReference type="ARBA" id="ARBA00022771"/>
    </source>
</evidence>
<feature type="compositionally biased region" description="Pro residues" evidence="7">
    <location>
        <begin position="153"/>
        <end position="167"/>
    </location>
</feature>
<feature type="compositionally biased region" description="Basic and acidic residues" evidence="7">
    <location>
        <begin position="80"/>
        <end position="93"/>
    </location>
</feature>
<dbReference type="InterPro" id="IPR023780">
    <property type="entry name" value="Chromo_domain"/>
</dbReference>
<sequence length="547" mass="60334">MVSADDDGLAELGEQEYEVEDIIRYRKMAAGEEFFLIKWKGFPASESTWEPLSHMKSTCNELVSKARLLFMSSRGQARRKLPDAPEKTPERTPEEIVDALLFDGKGIEEVQVSDGTGEDPLVKKRRTTSDGEPPAKRLAAESKVGARQKPKPSSIPPPSPPASPPPASLAATRPAKNARVERDLKCICGAVGRVTTSGSDGMHVVCLHCSCAFHAACVTTALCAKKAPEEYACPMCRIEHVDEFHLPVGPQILRFAYTSANATLSLPFQSQVAHWRKQQWNVHLRAVALNQGTLGGPTWPHRVVAKLNGRQCVNIEPPKHLHVRREQCYNLTPLVRQGLNSLELRLSPNPERPRDQPEEDFCIAAVLTKPRTVAAMVASIRGASKETVETGKQRVGKILASTASAAKKTEDECVVSGDFGRKMKPVCPVSFCPIEDAVVGRNCAHVQVFDLQSYITVNQKMPSLDKRWTCPICSKDLRPNDVVIDPFAQEILDSLKGEEENIDSVLFNDDLSWATISVEKDKPDDDEAPEGLRRNDSKMMIDLSDSE</sequence>
<evidence type="ECO:0000256" key="5">
    <source>
        <dbReference type="ARBA" id="ARBA00023242"/>
    </source>
</evidence>
<dbReference type="PROSITE" id="PS00598">
    <property type="entry name" value="CHROMO_1"/>
    <property type="match status" value="1"/>
</dbReference>
<evidence type="ECO:0000256" key="6">
    <source>
        <dbReference type="PROSITE-ProRule" id="PRU00452"/>
    </source>
</evidence>
<gene>
    <name evidence="10" type="ORF">NSCI0253_LOCUS30885</name>
</gene>
<reference evidence="10" key="1">
    <citation type="submission" date="2021-01" db="EMBL/GenBank/DDBJ databases">
        <authorList>
            <person name="Corre E."/>
            <person name="Pelletier E."/>
            <person name="Niang G."/>
            <person name="Scheremetjew M."/>
            <person name="Finn R."/>
            <person name="Kale V."/>
            <person name="Holt S."/>
            <person name="Cochrane G."/>
            <person name="Meng A."/>
            <person name="Brown T."/>
            <person name="Cohen L."/>
        </authorList>
    </citation>
    <scope>NUCLEOTIDE SEQUENCE</scope>
</reference>
<dbReference type="GO" id="GO:0008270">
    <property type="term" value="F:zinc ion binding"/>
    <property type="evidence" value="ECO:0007669"/>
    <property type="project" value="UniProtKB-KW"/>
</dbReference>